<reference evidence="1" key="1">
    <citation type="submission" date="2021-04" db="EMBL/GenBank/DDBJ databases">
        <title>Microbacterium tenobrionis sp. nov. and Microbacterium allomyrinae sp. nov., isolated from larvae of Tenobrio molitor and Allomyrina dichotoma, respectively.</title>
        <authorList>
            <person name="Lee S.D."/>
        </authorList>
    </citation>
    <scope>NUCLEOTIDE SEQUENCE</scope>
    <source>
        <strain evidence="1">BWT-G7</strain>
    </source>
</reference>
<organism evidence="1 2">
    <name type="scientific">Microbacterium allomyrinae</name>
    <dbReference type="NCBI Taxonomy" id="2830666"/>
    <lineage>
        <taxon>Bacteria</taxon>
        <taxon>Bacillati</taxon>
        <taxon>Actinomycetota</taxon>
        <taxon>Actinomycetes</taxon>
        <taxon>Micrococcales</taxon>
        <taxon>Microbacteriaceae</taxon>
        <taxon>Microbacterium</taxon>
    </lineage>
</organism>
<protein>
    <submittedName>
        <fullName evidence="1">Uncharacterized protein</fullName>
    </submittedName>
</protein>
<dbReference type="InterPro" id="IPR013320">
    <property type="entry name" value="ConA-like_dom_sf"/>
</dbReference>
<dbReference type="SUPFAM" id="SSF49899">
    <property type="entry name" value="Concanavalin A-like lectins/glucanases"/>
    <property type="match status" value="1"/>
</dbReference>
<sequence>MQQMSRPRIVSEPTQPTYVRIDRVPALGTAGLTVSLVLSARHPGDASRGAQVALACAEHAAGWSLGLDPSGRVSLVVGTRHGPVAVTSANRLDADRRYRVVARIPGGPGRLEVSVQPASGPAGTEVDTAGVRVGVPGIASRGPLLWGCRSLFDGVRPELPFDGVVGDVRLAPGDESPNVTGSNVAADAEAMSWVQEVVVGFPV</sequence>
<gene>
    <name evidence="1" type="ORF">KEC57_09875</name>
</gene>
<dbReference type="EMBL" id="JAGTTN010000003">
    <property type="protein sequence ID" value="MCC2032483.1"/>
    <property type="molecule type" value="Genomic_DNA"/>
</dbReference>
<name>A0A9X1LVM1_9MICO</name>
<accession>A0A9X1LVM1</accession>
<evidence type="ECO:0000313" key="1">
    <source>
        <dbReference type="EMBL" id="MCC2032483.1"/>
    </source>
</evidence>
<evidence type="ECO:0000313" key="2">
    <source>
        <dbReference type="Proteomes" id="UP001139354"/>
    </source>
</evidence>
<comment type="caution">
    <text evidence="1">The sequence shown here is derived from an EMBL/GenBank/DDBJ whole genome shotgun (WGS) entry which is preliminary data.</text>
</comment>
<dbReference type="Proteomes" id="UP001139354">
    <property type="component" value="Unassembled WGS sequence"/>
</dbReference>
<dbReference type="AlphaFoldDB" id="A0A9X1LVM1"/>
<dbReference type="RefSeq" id="WP_229384456.1">
    <property type="nucleotide sequence ID" value="NZ_JAGTTN010000003.1"/>
</dbReference>
<proteinExistence type="predicted"/>
<keyword evidence="2" id="KW-1185">Reference proteome</keyword>